<evidence type="ECO:0000256" key="1">
    <source>
        <dbReference type="SAM" id="Phobius"/>
    </source>
</evidence>
<dbReference type="EMBL" id="JAWDGP010006599">
    <property type="protein sequence ID" value="KAK3738308.1"/>
    <property type="molecule type" value="Genomic_DNA"/>
</dbReference>
<keyword evidence="1" id="KW-0472">Membrane</keyword>
<dbReference type="AlphaFoldDB" id="A0AAE1CVA0"/>
<accession>A0AAE1CVA0</accession>
<keyword evidence="1" id="KW-0812">Transmembrane</keyword>
<organism evidence="2 3">
    <name type="scientific">Elysia crispata</name>
    <name type="common">lettuce slug</name>
    <dbReference type="NCBI Taxonomy" id="231223"/>
    <lineage>
        <taxon>Eukaryota</taxon>
        <taxon>Metazoa</taxon>
        <taxon>Spiralia</taxon>
        <taxon>Lophotrochozoa</taxon>
        <taxon>Mollusca</taxon>
        <taxon>Gastropoda</taxon>
        <taxon>Heterobranchia</taxon>
        <taxon>Euthyneura</taxon>
        <taxon>Panpulmonata</taxon>
        <taxon>Sacoglossa</taxon>
        <taxon>Placobranchoidea</taxon>
        <taxon>Plakobranchidae</taxon>
        <taxon>Elysia</taxon>
    </lineage>
</organism>
<keyword evidence="1" id="KW-1133">Transmembrane helix</keyword>
<keyword evidence="3" id="KW-1185">Reference proteome</keyword>
<comment type="caution">
    <text evidence="2">The sequence shown here is derived from an EMBL/GenBank/DDBJ whole genome shotgun (WGS) entry which is preliminary data.</text>
</comment>
<sequence length="255" mass="26999">MNTLTDSSLFTMLIDECRDRSVLIQIFCCDDHLIVNTTVDCSGTTTVISDTSSVTTDVAVTSTQVFISTTLEALDPISAVPASIEIIAVSSVIPDVSSALPASSEIILVTSVIPEISPTTVTSASHVIPTSSPVVSTSSTVDLASSFATSTIQSQVSGTMCSCQCPNDLLSTPLDSSQIEQMTSSIQKELYVNEREVSASKRKYISVNDQRPSAQTVGYFGVCIVAVTFSGIVLMDISSLAKDIMELVNACKRED</sequence>
<name>A0AAE1CVA0_9GAST</name>
<evidence type="ECO:0000313" key="3">
    <source>
        <dbReference type="Proteomes" id="UP001283361"/>
    </source>
</evidence>
<gene>
    <name evidence="2" type="ORF">RRG08_039715</name>
</gene>
<protein>
    <submittedName>
        <fullName evidence="2">Uncharacterized protein</fullName>
    </submittedName>
</protein>
<evidence type="ECO:0000313" key="2">
    <source>
        <dbReference type="EMBL" id="KAK3738308.1"/>
    </source>
</evidence>
<reference evidence="2" key="1">
    <citation type="journal article" date="2023" name="G3 (Bethesda)">
        <title>A reference genome for the long-term kleptoplast-retaining sea slug Elysia crispata morphotype clarki.</title>
        <authorList>
            <person name="Eastman K.E."/>
            <person name="Pendleton A.L."/>
            <person name="Shaikh M.A."/>
            <person name="Suttiyut T."/>
            <person name="Ogas R."/>
            <person name="Tomko P."/>
            <person name="Gavelis G."/>
            <person name="Widhalm J.R."/>
            <person name="Wisecaver J.H."/>
        </authorList>
    </citation>
    <scope>NUCLEOTIDE SEQUENCE</scope>
    <source>
        <strain evidence="2">ECLA1</strain>
    </source>
</reference>
<proteinExistence type="predicted"/>
<dbReference type="Proteomes" id="UP001283361">
    <property type="component" value="Unassembled WGS sequence"/>
</dbReference>
<feature type="transmembrane region" description="Helical" evidence="1">
    <location>
        <begin position="217"/>
        <end position="235"/>
    </location>
</feature>